<dbReference type="AlphaFoldDB" id="A0A0F9DW36"/>
<organism evidence="1">
    <name type="scientific">marine sediment metagenome</name>
    <dbReference type="NCBI Taxonomy" id="412755"/>
    <lineage>
        <taxon>unclassified sequences</taxon>
        <taxon>metagenomes</taxon>
        <taxon>ecological metagenomes</taxon>
    </lineage>
</organism>
<dbReference type="InterPro" id="IPR027417">
    <property type="entry name" value="P-loop_NTPase"/>
</dbReference>
<dbReference type="PIRSF" id="PIRSF015617">
    <property type="entry name" value="Adensltrnsf_CobA"/>
    <property type="match status" value="1"/>
</dbReference>
<evidence type="ECO:0008006" key="2">
    <source>
        <dbReference type="Google" id="ProtNLM"/>
    </source>
</evidence>
<accession>A0A0F9DW36</accession>
<dbReference type="InterPro" id="IPR003724">
    <property type="entry name" value="CblAdoTrfase_CobA"/>
</dbReference>
<dbReference type="GO" id="GO:0005524">
    <property type="term" value="F:ATP binding"/>
    <property type="evidence" value="ECO:0007669"/>
    <property type="project" value="InterPro"/>
</dbReference>
<dbReference type="EMBL" id="LAZR01039814">
    <property type="protein sequence ID" value="KKL16058.1"/>
    <property type="molecule type" value="Genomic_DNA"/>
</dbReference>
<evidence type="ECO:0000313" key="1">
    <source>
        <dbReference type="EMBL" id="KKL16058.1"/>
    </source>
</evidence>
<dbReference type="CDD" id="cd00561">
    <property type="entry name" value="CobA_ACA"/>
    <property type="match status" value="1"/>
</dbReference>
<dbReference type="Pfam" id="PF02572">
    <property type="entry name" value="CobA_CobO_BtuR"/>
    <property type="match status" value="1"/>
</dbReference>
<protein>
    <recommendedName>
        <fullName evidence="2">Cob(I)alamin adenosyltransferase N-terminal domain-containing protein</fullName>
    </recommendedName>
</protein>
<dbReference type="PANTHER" id="PTHR46638">
    <property type="entry name" value="CORRINOID ADENOSYLTRANSFERASE"/>
    <property type="match status" value="1"/>
</dbReference>
<reference evidence="1" key="1">
    <citation type="journal article" date="2015" name="Nature">
        <title>Complex archaea that bridge the gap between prokaryotes and eukaryotes.</title>
        <authorList>
            <person name="Spang A."/>
            <person name="Saw J.H."/>
            <person name="Jorgensen S.L."/>
            <person name="Zaremba-Niedzwiedzka K."/>
            <person name="Martijn J."/>
            <person name="Lind A.E."/>
            <person name="van Eijk R."/>
            <person name="Schleper C."/>
            <person name="Guy L."/>
            <person name="Ettema T.J."/>
        </authorList>
    </citation>
    <scope>NUCLEOTIDE SEQUENCE</scope>
</reference>
<gene>
    <name evidence="1" type="ORF">LCGC14_2499400</name>
</gene>
<dbReference type="SUPFAM" id="SSF52540">
    <property type="entry name" value="P-loop containing nucleoside triphosphate hydrolases"/>
    <property type="match status" value="1"/>
</dbReference>
<sequence length="173" mass="18930">MTGKARILIFTGEGKGKTTAALGLAIRAAGAGLKVFIAQFIKRGDYSEIKSLKRFSDLITVEQFGLGRFVQGTPLKADIDVARKGLETVKKIMKKCEYNIIILEEANVAVNYGLFSDTNLLDVIDAKPLDVELIITGRNAAPSIIDIADLVTEMKPIKHYYEEGVEARVGIEK</sequence>
<dbReference type="PANTHER" id="PTHR46638:SF1">
    <property type="entry name" value="CORRINOID ADENOSYLTRANSFERASE"/>
    <property type="match status" value="1"/>
</dbReference>
<proteinExistence type="predicted"/>
<dbReference type="GO" id="GO:0009236">
    <property type="term" value="P:cobalamin biosynthetic process"/>
    <property type="evidence" value="ECO:0007669"/>
    <property type="project" value="InterPro"/>
</dbReference>
<comment type="caution">
    <text evidence="1">The sequence shown here is derived from an EMBL/GenBank/DDBJ whole genome shotgun (WGS) entry which is preliminary data.</text>
</comment>
<dbReference type="GO" id="GO:0008817">
    <property type="term" value="F:corrinoid adenosyltransferase activity"/>
    <property type="evidence" value="ECO:0007669"/>
    <property type="project" value="InterPro"/>
</dbReference>
<dbReference type="Gene3D" id="3.40.50.300">
    <property type="entry name" value="P-loop containing nucleotide triphosphate hydrolases"/>
    <property type="match status" value="1"/>
</dbReference>
<name>A0A0F9DW36_9ZZZZ</name>